<dbReference type="OrthoDB" id="4559282at2"/>
<organism evidence="2 3">
    <name type="scientific">Blastococcus aggregatus</name>
    <dbReference type="NCBI Taxonomy" id="38502"/>
    <lineage>
        <taxon>Bacteria</taxon>
        <taxon>Bacillati</taxon>
        <taxon>Actinomycetota</taxon>
        <taxon>Actinomycetes</taxon>
        <taxon>Geodermatophilales</taxon>
        <taxon>Geodermatophilaceae</taxon>
        <taxon>Blastococcus</taxon>
    </lineage>
</organism>
<dbReference type="EMBL" id="OBQI01000001">
    <property type="protein sequence ID" value="SOC46378.1"/>
    <property type="molecule type" value="Genomic_DNA"/>
</dbReference>
<dbReference type="AlphaFoldDB" id="A0A285UYD6"/>
<evidence type="ECO:0000313" key="2">
    <source>
        <dbReference type="EMBL" id="SOC46378.1"/>
    </source>
</evidence>
<keyword evidence="3" id="KW-1185">Reference proteome</keyword>
<name>A0A285UYD6_9ACTN</name>
<keyword evidence="1" id="KW-0732">Signal</keyword>
<dbReference type="Proteomes" id="UP000219435">
    <property type="component" value="Unassembled WGS sequence"/>
</dbReference>
<proteinExistence type="predicted"/>
<evidence type="ECO:0000256" key="1">
    <source>
        <dbReference type="SAM" id="SignalP"/>
    </source>
</evidence>
<gene>
    <name evidence="2" type="ORF">SAMN05660748_0200</name>
</gene>
<dbReference type="PROSITE" id="PS51257">
    <property type="entry name" value="PROKAR_LIPOPROTEIN"/>
    <property type="match status" value="1"/>
</dbReference>
<feature type="signal peptide" evidence="1">
    <location>
        <begin position="1"/>
        <end position="19"/>
    </location>
</feature>
<dbReference type="RefSeq" id="WP_097193180.1">
    <property type="nucleotide sequence ID" value="NZ_OBQI01000001.1"/>
</dbReference>
<evidence type="ECO:0008006" key="4">
    <source>
        <dbReference type="Google" id="ProtNLM"/>
    </source>
</evidence>
<evidence type="ECO:0000313" key="3">
    <source>
        <dbReference type="Proteomes" id="UP000219435"/>
    </source>
</evidence>
<accession>A0A285UYD6</accession>
<reference evidence="3" key="1">
    <citation type="submission" date="2017-08" db="EMBL/GenBank/DDBJ databases">
        <authorList>
            <person name="Varghese N."/>
            <person name="Submissions S."/>
        </authorList>
    </citation>
    <scope>NUCLEOTIDE SEQUENCE [LARGE SCALE GENOMIC DNA]</scope>
    <source>
        <strain evidence="3">DSM 4725</strain>
    </source>
</reference>
<sequence length="204" mass="21726">MRGRPAVLLAVVLSLAVTGCGGGVDDEAGVVVTVPPASSAAAPTTPVTSTDAEAALNERGNIVTAVGEPAAIRRSADPGAPTILTFTVEEFVINPECDSGFEQAPVTGNYLGIALRVETTPDYDARALRSFSEFDFAILRPDGTPLDDVIGKGQLCFGEEDEISHRRMGPGQQYRGWIVLDMPIREGTLVYAPPDQPHGWEWEF</sequence>
<feature type="chain" id="PRO_5038355830" description="DUF4352 domain-containing protein" evidence="1">
    <location>
        <begin position="20"/>
        <end position="204"/>
    </location>
</feature>
<protein>
    <recommendedName>
        <fullName evidence="4">DUF4352 domain-containing protein</fullName>
    </recommendedName>
</protein>